<keyword evidence="2" id="KW-0238">DNA-binding</keyword>
<dbReference type="SMART" id="SM00850">
    <property type="entry name" value="LytTR"/>
    <property type="match status" value="1"/>
</dbReference>
<evidence type="ECO:0000313" key="2">
    <source>
        <dbReference type="EMBL" id="ASO05474.1"/>
    </source>
</evidence>
<dbReference type="InterPro" id="IPR007492">
    <property type="entry name" value="LytTR_DNA-bd_dom"/>
</dbReference>
<evidence type="ECO:0000313" key="3">
    <source>
        <dbReference type="Proteomes" id="UP000204551"/>
    </source>
</evidence>
<reference evidence="2 3" key="1">
    <citation type="submission" date="2017-07" db="EMBL/GenBank/DDBJ databases">
        <title>Genome Sequence of Arenibacter algicola Strain SMS7 Isolated from a culture of the Diatom Skeletonema marinoi.</title>
        <authorList>
            <person name="Topel M."/>
            <person name="Pinder M.I.M."/>
            <person name="Johansson O.N."/>
            <person name="Kourtchenko O."/>
            <person name="Godhe A."/>
            <person name="Clarke A.K."/>
        </authorList>
    </citation>
    <scope>NUCLEOTIDE SEQUENCE [LARGE SCALE GENOMIC DNA]</scope>
    <source>
        <strain evidence="2 3">SMS7</strain>
    </source>
</reference>
<evidence type="ECO:0000259" key="1">
    <source>
        <dbReference type="PROSITE" id="PS50930"/>
    </source>
</evidence>
<name>A0A221UVU4_9FLAO</name>
<dbReference type="Gene3D" id="2.40.50.1020">
    <property type="entry name" value="LytTr DNA-binding domain"/>
    <property type="match status" value="1"/>
</dbReference>
<dbReference type="Proteomes" id="UP000204551">
    <property type="component" value="Chromosome"/>
</dbReference>
<dbReference type="Pfam" id="PF04397">
    <property type="entry name" value="LytTR"/>
    <property type="match status" value="1"/>
</dbReference>
<dbReference type="AlphaFoldDB" id="A0A221UVU4"/>
<sequence length="127" mass="14769">MKQGKLLIDQYKLYEEEVKNNITPSITESYIQLPYAIVNILIAKNNCEASQKEEERVKAILTLMNLKGLEEELPKDKFMRVHRSFIVSLQAIDVIERSQIIIGNQRITVSENYKPHFLDYIAKNSLD</sequence>
<accession>A0A221UVU4</accession>
<dbReference type="EMBL" id="CP022515">
    <property type="protein sequence ID" value="ASO05474.1"/>
    <property type="molecule type" value="Genomic_DNA"/>
</dbReference>
<gene>
    <name evidence="2" type="ORF">AREALGSMS7_02015</name>
</gene>
<dbReference type="STRING" id="616991.GCA_000733925_00323"/>
<proteinExistence type="predicted"/>
<feature type="domain" description="HTH LytTR-type" evidence="1">
    <location>
        <begin position="60"/>
        <end position="97"/>
    </location>
</feature>
<dbReference type="KEGG" id="aalg:AREALGSMS7_02015"/>
<organism evidence="2 3">
    <name type="scientific">Arenibacter algicola</name>
    <dbReference type="NCBI Taxonomy" id="616991"/>
    <lineage>
        <taxon>Bacteria</taxon>
        <taxon>Pseudomonadati</taxon>
        <taxon>Bacteroidota</taxon>
        <taxon>Flavobacteriia</taxon>
        <taxon>Flavobacteriales</taxon>
        <taxon>Flavobacteriaceae</taxon>
        <taxon>Arenibacter</taxon>
    </lineage>
</organism>
<dbReference type="eggNOG" id="COG1538">
    <property type="taxonomic scope" value="Bacteria"/>
</dbReference>
<protein>
    <submittedName>
        <fullName evidence="2">LytTr DNA-binding domain protein</fullName>
    </submittedName>
</protein>
<dbReference type="PROSITE" id="PS50930">
    <property type="entry name" value="HTH_LYTTR"/>
    <property type="match status" value="1"/>
</dbReference>
<dbReference type="GO" id="GO:0003677">
    <property type="term" value="F:DNA binding"/>
    <property type="evidence" value="ECO:0007669"/>
    <property type="project" value="UniProtKB-KW"/>
</dbReference>
<dbReference type="eggNOG" id="COG3279">
    <property type="taxonomic scope" value="Bacteria"/>
</dbReference>
<dbReference type="RefSeq" id="WP_093978220.1">
    <property type="nucleotide sequence ID" value="NZ_CP022515.1"/>
</dbReference>